<evidence type="ECO:0000256" key="2">
    <source>
        <dbReference type="ARBA" id="ARBA00012438"/>
    </source>
</evidence>
<dbReference type="Proteomes" id="UP000290287">
    <property type="component" value="Unassembled WGS sequence"/>
</dbReference>
<evidence type="ECO:0000256" key="5">
    <source>
        <dbReference type="ARBA" id="ARBA00023012"/>
    </source>
</evidence>
<dbReference type="InterPro" id="IPR036890">
    <property type="entry name" value="HATPase_C_sf"/>
</dbReference>
<dbReference type="InterPro" id="IPR050736">
    <property type="entry name" value="Sensor_HK_Regulatory"/>
</dbReference>
<feature type="non-terminal residue" evidence="7">
    <location>
        <position position="1"/>
    </location>
</feature>
<dbReference type="PANTHER" id="PTHR43711">
    <property type="entry name" value="TWO-COMPONENT HISTIDINE KINASE"/>
    <property type="match status" value="1"/>
</dbReference>
<dbReference type="InterPro" id="IPR004358">
    <property type="entry name" value="Sig_transdc_His_kin-like_C"/>
</dbReference>
<dbReference type="InterPro" id="IPR005467">
    <property type="entry name" value="His_kinase_dom"/>
</dbReference>
<comment type="catalytic activity">
    <reaction evidence="1">
        <text>ATP + protein L-histidine = ADP + protein N-phospho-L-histidine.</text>
        <dbReference type="EC" id="2.7.13.3"/>
    </reaction>
</comment>
<dbReference type="SUPFAM" id="SSF55874">
    <property type="entry name" value="ATPase domain of HSP90 chaperone/DNA topoisomerase II/histidine kinase"/>
    <property type="match status" value="1"/>
</dbReference>
<accession>A0A4Q0YK73</accession>
<organism evidence="7 8">
    <name type="scientific">Veronia nyctiphanis</name>
    <dbReference type="NCBI Taxonomy" id="1278244"/>
    <lineage>
        <taxon>Bacteria</taxon>
        <taxon>Pseudomonadati</taxon>
        <taxon>Pseudomonadota</taxon>
        <taxon>Gammaproteobacteria</taxon>
        <taxon>Vibrionales</taxon>
        <taxon>Vibrionaceae</taxon>
        <taxon>Veronia</taxon>
    </lineage>
</organism>
<evidence type="ECO:0000313" key="8">
    <source>
        <dbReference type="Proteomes" id="UP000290287"/>
    </source>
</evidence>
<keyword evidence="8" id="KW-1185">Reference proteome</keyword>
<evidence type="ECO:0000256" key="3">
    <source>
        <dbReference type="ARBA" id="ARBA00022679"/>
    </source>
</evidence>
<keyword evidence="4 7" id="KW-0418">Kinase</keyword>
<comment type="caution">
    <text evidence="7">The sequence shown here is derived from an EMBL/GenBank/DDBJ whole genome shotgun (WGS) entry which is preliminary data.</text>
</comment>
<dbReference type="GO" id="GO:0000160">
    <property type="term" value="P:phosphorelay signal transduction system"/>
    <property type="evidence" value="ECO:0007669"/>
    <property type="project" value="UniProtKB-KW"/>
</dbReference>
<dbReference type="PANTHER" id="PTHR43711:SF1">
    <property type="entry name" value="HISTIDINE KINASE 1"/>
    <property type="match status" value="1"/>
</dbReference>
<dbReference type="PRINTS" id="PR00344">
    <property type="entry name" value="BCTRLSENSOR"/>
</dbReference>
<evidence type="ECO:0000256" key="1">
    <source>
        <dbReference type="ARBA" id="ARBA00000085"/>
    </source>
</evidence>
<gene>
    <name evidence="7" type="ORF">CS022_21930</name>
</gene>
<dbReference type="GO" id="GO:0004673">
    <property type="term" value="F:protein histidine kinase activity"/>
    <property type="evidence" value="ECO:0007669"/>
    <property type="project" value="UniProtKB-EC"/>
</dbReference>
<feature type="domain" description="Histidine kinase" evidence="6">
    <location>
        <begin position="1"/>
        <end position="132"/>
    </location>
</feature>
<evidence type="ECO:0000313" key="7">
    <source>
        <dbReference type="EMBL" id="RXJ70853.1"/>
    </source>
</evidence>
<dbReference type="EC" id="2.7.13.3" evidence="2"/>
<dbReference type="SMART" id="SM00387">
    <property type="entry name" value="HATPase_c"/>
    <property type="match status" value="1"/>
</dbReference>
<evidence type="ECO:0000256" key="4">
    <source>
        <dbReference type="ARBA" id="ARBA00022777"/>
    </source>
</evidence>
<name>A0A4Q0YK73_9GAMM</name>
<sequence>DGDWKSLVIRCLVNGEVDTILCDPKQMSRAISNLIQNSICYANNSVLLTSKVEKDYWVLTVDDDGPGVPAEFRKKVLEPFYRPDASRQRSSGGHGLGLSIVNHIVKLHGETLSIEDSPMYGARFRVSVPLSQPVKK</sequence>
<dbReference type="PROSITE" id="PS50109">
    <property type="entry name" value="HIS_KIN"/>
    <property type="match status" value="1"/>
</dbReference>
<protein>
    <recommendedName>
        <fullName evidence="2">histidine kinase</fullName>
        <ecNumber evidence="2">2.7.13.3</ecNumber>
    </recommendedName>
</protein>
<reference evidence="7 8" key="1">
    <citation type="submission" date="2017-10" db="EMBL/GenBank/DDBJ databases">
        <title>Nyctiphanis sp. nov., isolated from the stomach of the euphausiid Nyctiphanes simplex (Hansen, 1911) in the Gulf of California.</title>
        <authorList>
            <person name="Gomez-Gil B."/>
            <person name="Aguilar-Mendez M."/>
            <person name="Lopez-Cortes A."/>
            <person name="Gomez-Gutierrez J."/>
            <person name="Roque A."/>
            <person name="Lang E."/>
            <person name="Gonzalez-Castillo A."/>
        </authorList>
    </citation>
    <scope>NUCLEOTIDE SEQUENCE [LARGE SCALE GENOMIC DNA]</scope>
    <source>
        <strain evidence="7 8">CAIM 600</strain>
    </source>
</reference>
<dbReference type="Pfam" id="PF02518">
    <property type="entry name" value="HATPase_c"/>
    <property type="match status" value="1"/>
</dbReference>
<evidence type="ECO:0000259" key="6">
    <source>
        <dbReference type="PROSITE" id="PS50109"/>
    </source>
</evidence>
<dbReference type="EMBL" id="PEIB01000042">
    <property type="protein sequence ID" value="RXJ70853.1"/>
    <property type="molecule type" value="Genomic_DNA"/>
</dbReference>
<keyword evidence="5" id="KW-0902">Two-component regulatory system</keyword>
<dbReference type="AlphaFoldDB" id="A0A4Q0YK73"/>
<dbReference type="InterPro" id="IPR003594">
    <property type="entry name" value="HATPase_dom"/>
</dbReference>
<dbReference type="Gene3D" id="3.30.565.10">
    <property type="entry name" value="Histidine kinase-like ATPase, C-terminal domain"/>
    <property type="match status" value="1"/>
</dbReference>
<keyword evidence="3" id="KW-0808">Transferase</keyword>
<dbReference type="RefSeq" id="WP_235869846.1">
    <property type="nucleotide sequence ID" value="NZ_PEIB01000042.1"/>
</dbReference>
<proteinExistence type="predicted"/>